<accession>A0A8T1N2Q6</accession>
<protein>
    <submittedName>
        <fullName evidence="1">Uncharacterized protein</fullName>
    </submittedName>
</protein>
<dbReference type="EMBL" id="CM031824">
    <property type="protein sequence ID" value="KAG6624225.1"/>
    <property type="molecule type" value="Genomic_DNA"/>
</dbReference>
<comment type="caution">
    <text evidence="1">The sequence shown here is derived from an EMBL/GenBank/DDBJ whole genome shotgun (WGS) entry which is preliminary data.</text>
</comment>
<reference evidence="1" key="1">
    <citation type="submission" date="2020-12" db="EMBL/GenBank/DDBJ databases">
        <title>WGS assembly of Carya illinoinensis cv. Pawnee.</title>
        <authorList>
            <person name="Platts A."/>
            <person name="Shu S."/>
            <person name="Wright S."/>
            <person name="Barry K."/>
            <person name="Edger P."/>
            <person name="Pires J.C."/>
            <person name="Schmutz J."/>
        </authorList>
    </citation>
    <scope>NUCLEOTIDE SEQUENCE</scope>
    <source>
        <tissue evidence="1">Leaf</tissue>
    </source>
</reference>
<evidence type="ECO:0000313" key="1">
    <source>
        <dbReference type="EMBL" id="KAG6624225.1"/>
    </source>
</evidence>
<dbReference type="Proteomes" id="UP000811246">
    <property type="component" value="Chromosome 16"/>
</dbReference>
<reference evidence="2" key="2">
    <citation type="submission" date="2021-01" db="EMBL/GenBank/DDBJ databases">
        <authorList>
            <person name="Lovell J.T."/>
            <person name="Bentley N."/>
            <person name="Bhattarai G."/>
            <person name="Jenkins J.W."/>
            <person name="Sreedasyam A."/>
            <person name="Alarcon Y."/>
            <person name="Bock C."/>
            <person name="Boston L."/>
            <person name="Carlson J."/>
            <person name="Cervantes K."/>
            <person name="Clermont K."/>
            <person name="Krom N."/>
            <person name="Kubenka K."/>
            <person name="Mamidi S."/>
            <person name="Mattison C."/>
            <person name="Monteros M."/>
            <person name="Pisani C."/>
            <person name="Plott C."/>
            <person name="Rajasekar S."/>
            <person name="Rhein H.S."/>
            <person name="Rohla C."/>
            <person name="Song M."/>
            <person name="Hilaire R.S."/>
            <person name="Shu S."/>
            <person name="Wells L."/>
            <person name="Wang X."/>
            <person name="Webber J."/>
            <person name="Heerema R.J."/>
            <person name="Klein P."/>
            <person name="Conner P."/>
            <person name="Grauke L."/>
            <person name="Grimwood J."/>
            <person name="Schmutz J."/>
            <person name="Randall J.J."/>
        </authorList>
    </citation>
    <scope>NUCLEOTIDE SEQUENCE</scope>
    <source>
        <tissue evidence="2">Leaf</tissue>
    </source>
</reference>
<dbReference type="Proteomes" id="UP000811609">
    <property type="component" value="Chromosome 16"/>
</dbReference>
<dbReference type="AlphaFoldDB" id="A0A8T1N2Q6"/>
<organism evidence="1 3">
    <name type="scientific">Carya illinoinensis</name>
    <name type="common">Pecan</name>
    <dbReference type="NCBI Taxonomy" id="32201"/>
    <lineage>
        <taxon>Eukaryota</taxon>
        <taxon>Viridiplantae</taxon>
        <taxon>Streptophyta</taxon>
        <taxon>Embryophyta</taxon>
        <taxon>Tracheophyta</taxon>
        <taxon>Spermatophyta</taxon>
        <taxon>Magnoliopsida</taxon>
        <taxon>eudicotyledons</taxon>
        <taxon>Gunneridae</taxon>
        <taxon>Pentapetalae</taxon>
        <taxon>rosids</taxon>
        <taxon>fabids</taxon>
        <taxon>Fagales</taxon>
        <taxon>Juglandaceae</taxon>
        <taxon>Carya</taxon>
    </lineage>
</organism>
<evidence type="ECO:0000313" key="2">
    <source>
        <dbReference type="EMBL" id="KAG6671590.1"/>
    </source>
</evidence>
<proteinExistence type="predicted"/>
<evidence type="ECO:0000313" key="3">
    <source>
        <dbReference type="Proteomes" id="UP000811609"/>
    </source>
</evidence>
<gene>
    <name evidence="1" type="ORF">CIPAW_16G011300</name>
    <name evidence="2" type="ORF">I3842_16G010800</name>
</gene>
<keyword evidence="3" id="KW-1185">Reference proteome</keyword>
<dbReference type="EMBL" id="CM031840">
    <property type="protein sequence ID" value="KAG6671590.1"/>
    <property type="molecule type" value="Genomic_DNA"/>
</dbReference>
<name>A0A8T1N2Q6_CARIL</name>
<sequence length="53" mass="5906">MIEKDDGVGVTIDAFPQHLPPELPIPTAFLEKDGQPNPLQWFFLQIWGNSVAS</sequence>